<keyword evidence="3" id="KW-1185">Reference proteome</keyword>
<protein>
    <submittedName>
        <fullName evidence="2">Uncharacterized protein</fullName>
    </submittedName>
</protein>
<evidence type="ECO:0000313" key="2">
    <source>
        <dbReference type="EMBL" id="KAJ4823514.1"/>
    </source>
</evidence>
<sequence length="186" mass="19753">MEDGAIEAETLLHPMEEEHKESGGDDKKESKVERGEVDDDQSRSSGLISHILSNLVSPKGQAEEVEEKEGIHPVEEKREEKGGGLLGHLISNLASPRSPRAGGAINGEQKVDVFSSPRSGKTNDGDAEKGKEKEEESVNVGEEKGKEEGGGGIIGTIVSNFPTSLPDDAVPTTDEASILIHAIVHD</sequence>
<reference evidence="2" key="2">
    <citation type="journal article" date="2023" name="Plants (Basel)">
        <title>Annotation of the Turnera subulata (Passifloraceae) Draft Genome Reveals the S-Locus Evolved after the Divergence of Turneroideae from Passifloroideae in a Stepwise Manner.</title>
        <authorList>
            <person name="Henning P.M."/>
            <person name="Roalson E.H."/>
            <person name="Mir W."/>
            <person name="McCubbin A.G."/>
            <person name="Shore J.S."/>
        </authorList>
    </citation>
    <scope>NUCLEOTIDE SEQUENCE</scope>
    <source>
        <strain evidence="2">F60SS</strain>
    </source>
</reference>
<feature type="compositionally biased region" description="Polar residues" evidence="1">
    <location>
        <begin position="43"/>
        <end position="56"/>
    </location>
</feature>
<comment type="caution">
    <text evidence="2">The sequence shown here is derived from an EMBL/GenBank/DDBJ whole genome shotgun (WGS) entry which is preliminary data.</text>
</comment>
<feature type="compositionally biased region" description="Basic and acidic residues" evidence="1">
    <location>
        <begin position="14"/>
        <end position="35"/>
    </location>
</feature>
<gene>
    <name evidence="2" type="ORF">Tsubulata_017891</name>
</gene>
<organism evidence="2 3">
    <name type="scientific">Turnera subulata</name>
    <dbReference type="NCBI Taxonomy" id="218843"/>
    <lineage>
        <taxon>Eukaryota</taxon>
        <taxon>Viridiplantae</taxon>
        <taxon>Streptophyta</taxon>
        <taxon>Embryophyta</taxon>
        <taxon>Tracheophyta</taxon>
        <taxon>Spermatophyta</taxon>
        <taxon>Magnoliopsida</taxon>
        <taxon>eudicotyledons</taxon>
        <taxon>Gunneridae</taxon>
        <taxon>Pentapetalae</taxon>
        <taxon>rosids</taxon>
        <taxon>fabids</taxon>
        <taxon>Malpighiales</taxon>
        <taxon>Passifloraceae</taxon>
        <taxon>Turnera</taxon>
    </lineage>
</organism>
<feature type="compositionally biased region" description="Basic and acidic residues" evidence="1">
    <location>
        <begin position="68"/>
        <end position="82"/>
    </location>
</feature>
<accession>A0A9Q0J093</accession>
<proteinExistence type="predicted"/>
<dbReference type="EMBL" id="JAKUCV010007432">
    <property type="protein sequence ID" value="KAJ4823514.1"/>
    <property type="molecule type" value="Genomic_DNA"/>
</dbReference>
<dbReference type="OrthoDB" id="1712073at2759"/>
<feature type="compositionally biased region" description="Basic and acidic residues" evidence="1">
    <location>
        <begin position="121"/>
        <end position="149"/>
    </location>
</feature>
<dbReference type="Proteomes" id="UP001141552">
    <property type="component" value="Unassembled WGS sequence"/>
</dbReference>
<evidence type="ECO:0000313" key="3">
    <source>
        <dbReference type="Proteomes" id="UP001141552"/>
    </source>
</evidence>
<reference evidence="2" key="1">
    <citation type="submission" date="2022-02" db="EMBL/GenBank/DDBJ databases">
        <authorList>
            <person name="Henning P.M."/>
            <person name="McCubbin A.G."/>
            <person name="Shore J.S."/>
        </authorList>
    </citation>
    <scope>NUCLEOTIDE SEQUENCE</scope>
    <source>
        <strain evidence="2">F60SS</strain>
        <tissue evidence="2">Leaves</tissue>
    </source>
</reference>
<evidence type="ECO:0000256" key="1">
    <source>
        <dbReference type="SAM" id="MobiDB-lite"/>
    </source>
</evidence>
<name>A0A9Q0J093_9ROSI</name>
<feature type="region of interest" description="Disordered" evidence="1">
    <location>
        <begin position="1"/>
        <end position="155"/>
    </location>
</feature>
<dbReference type="AlphaFoldDB" id="A0A9Q0J093"/>